<evidence type="ECO:0000313" key="1">
    <source>
        <dbReference type="EMBL" id="THU32025.1"/>
    </source>
</evidence>
<sequence>MKKIYLAFIPITLLLITACSKDFLKSYDKRITGGTWELYDVNTFGIGSRYDPVFNSGRFTFESNGQVTYTTNLGEVYEGTWDIRYSWQDDDKVQTLYISVLNFQTREMLSEYFDDIQFTGTDRFKAFIYNGSRTYTVKFKR</sequence>
<proteinExistence type="predicted"/>
<evidence type="ECO:0000313" key="2">
    <source>
        <dbReference type="Proteomes" id="UP000306918"/>
    </source>
</evidence>
<organism evidence="1 2">
    <name type="scientific">Niastella caeni</name>
    <dbReference type="NCBI Taxonomy" id="2569763"/>
    <lineage>
        <taxon>Bacteria</taxon>
        <taxon>Pseudomonadati</taxon>
        <taxon>Bacteroidota</taxon>
        <taxon>Chitinophagia</taxon>
        <taxon>Chitinophagales</taxon>
        <taxon>Chitinophagaceae</taxon>
        <taxon>Niastella</taxon>
    </lineage>
</organism>
<accession>A0A4S8HBF9</accession>
<dbReference type="AlphaFoldDB" id="A0A4S8HBF9"/>
<dbReference type="EMBL" id="STFF01000012">
    <property type="protein sequence ID" value="THU32025.1"/>
    <property type="molecule type" value="Genomic_DNA"/>
</dbReference>
<keyword evidence="2" id="KW-1185">Reference proteome</keyword>
<comment type="caution">
    <text evidence="1">The sequence shown here is derived from an EMBL/GenBank/DDBJ whole genome shotgun (WGS) entry which is preliminary data.</text>
</comment>
<protein>
    <recommendedName>
        <fullName evidence="3">Lipocalin-like domain-containing protein</fullName>
    </recommendedName>
</protein>
<name>A0A4S8HBF9_9BACT</name>
<reference evidence="1 2" key="1">
    <citation type="submission" date="2019-04" db="EMBL/GenBank/DDBJ databases">
        <title>Niastella caeni sp. nov., isolated from activated sludge.</title>
        <authorList>
            <person name="Sheng M."/>
        </authorList>
    </citation>
    <scope>NUCLEOTIDE SEQUENCE [LARGE SCALE GENOMIC DNA]</scope>
    <source>
        <strain evidence="1 2">HX-2-15</strain>
    </source>
</reference>
<dbReference type="PROSITE" id="PS51257">
    <property type="entry name" value="PROKAR_LIPOPROTEIN"/>
    <property type="match status" value="1"/>
</dbReference>
<dbReference type="Proteomes" id="UP000306918">
    <property type="component" value="Unassembled WGS sequence"/>
</dbReference>
<evidence type="ECO:0008006" key="3">
    <source>
        <dbReference type="Google" id="ProtNLM"/>
    </source>
</evidence>
<gene>
    <name evidence="1" type="ORF">FAM09_27970</name>
</gene>
<dbReference type="OrthoDB" id="667349at2"/>
<dbReference type="RefSeq" id="WP_136580469.1">
    <property type="nucleotide sequence ID" value="NZ_STFF01000012.1"/>
</dbReference>